<comment type="caution">
    <text evidence="8">The sequence shown here is derived from an EMBL/GenBank/DDBJ whole genome shotgun (WGS) entry which is preliminary data.</text>
</comment>
<dbReference type="EMBL" id="QEIN01000015">
    <property type="protein sequence ID" value="RCV61781.1"/>
    <property type="molecule type" value="Genomic_DNA"/>
</dbReference>
<feature type="transmembrane region" description="Helical" evidence="6">
    <location>
        <begin position="242"/>
        <end position="265"/>
    </location>
</feature>
<dbReference type="InterPro" id="IPR020846">
    <property type="entry name" value="MFS_dom"/>
</dbReference>
<evidence type="ECO:0000256" key="1">
    <source>
        <dbReference type="ARBA" id="ARBA00004651"/>
    </source>
</evidence>
<evidence type="ECO:0000256" key="5">
    <source>
        <dbReference type="ARBA" id="ARBA00023136"/>
    </source>
</evidence>
<dbReference type="RefSeq" id="WP_114397653.1">
    <property type="nucleotide sequence ID" value="NZ_QEIM01000043.1"/>
</dbReference>
<keyword evidence="5 6" id="KW-0472">Membrane</keyword>
<keyword evidence="2" id="KW-1003">Cell membrane</keyword>
<organism evidence="8 9">
    <name type="scientific">Marinitenerispora sediminis</name>
    <dbReference type="NCBI Taxonomy" id="1931232"/>
    <lineage>
        <taxon>Bacteria</taxon>
        <taxon>Bacillati</taxon>
        <taxon>Actinomycetota</taxon>
        <taxon>Actinomycetes</taxon>
        <taxon>Streptosporangiales</taxon>
        <taxon>Nocardiopsidaceae</taxon>
        <taxon>Marinitenerispora</taxon>
    </lineage>
</organism>
<proteinExistence type="predicted"/>
<evidence type="ECO:0000313" key="9">
    <source>
        <dbReference type="Proteomes" id="UP000253318"/>
    </source>
</evidence>
<evidence type="ECO:0000256" key="4">
    <source>
        <dbReference type="ARBA" id="ARBA00022989"/>
    </source>
</evidence>
<dbReference type="Proteomes" id="UP000253318">
    <property type="component" value="Unassembled WGS sequence"/>
</dbReference>
<evidence type="ECO:0000256" key="6">
    <source>
        <dbReference type="SAM" id="Phobius"/>
    </source>
</evidence>
<dbReference type="InterPro" id="IPR011701">
    <property type="entry name" value="MFS"/>
</dbReference>
<dbReference type="OrthoDB" id="3227279at2"/>
<feature type="transmembrane region" description="Helical" evidence="6">
    <location>
        <begin position="391"/>
        <end position="412"/>
    </location>
</feature>
<dbReference type="PANTHER" id="PTHR23513">
    <property type="entry name" value="INTEGRAL MEMBRANE EFFLUX PROTEIN-RELATED"/>
    <property type="match status" value="1"/>
</dbReference>
<dbReference type="Pfam" id="PF07690">
    <property type="entry name" value="MFS_1"/>
    <property type="match status" value="1"/>
</dbReference>
<sequence>MTTHLPLPEDRAGDPAPWTYRRVLAVGEFRVLLAAEILAVLGLVAAQVTLSVLIYQRTGSPLLSALTFTLGFVPHLLGAVLLSSVTDRFPARGLLVVTQGVSAGLMAAMALPGAPIPVLLGLLAISGAIAPVYQGARAASLPDILAPAGFALGRSLLRMAGQTAQITGFAFGGALLLAVPPGIALLTGAGALALSALLLGAGMRGRPARLAAERSAAAAPAAVLRDSLAGVRDAMAAPLLRTLLLLGWLPPAFAVAAEALAAPLADRLGGGSLTVGLLLAAAPVGIVAGELAVGSLLPPERRQRWTVGLAVLVFAPLPLFALAPAPAAAVALLVVSGLGYGYTLGLDQRLLDAVPEEARGRVLSLASAGLMVVQGLGFAAAGAVAEAVAPQLVVASAGAAGLAVVGWLGAALRRSGRSAPPGGAS</sequence>
<keyword evidence="3 6" id="KW-0812">Transmembrane</keyword>
<feature type="transmembrane region" description="Helical" evidence="6">
    <location>
        <begin position="329"/>
        <end position="350"/>
    </location>
</feature>
<dbReference type="InterPro" id="IPR036259">
    <property type="entry name" value="MFS_trans_sf"/>
</dbReference>
<evidence type="ECO:0000256" key="3">
    <source>
        <dbReference type="ARBA" id="ARBA00022692"/>
    </source>
</evidence>
<accession>A0A368TA65</accession>
<feature type="transmembrane region" description="Helical" evidence="6">
    <location>
        <begin position="61"/>
        <end position="82"/>
    </location>
</feature>
<gene>
    <name evidence="8" type="ORF">DEF24_03370</name>
</gene>
<comment type="subcellular location">
    <subcellularLocation>
        <location evidence="1">Cell membrane</location>
        <topology evidence="1">Multi-pass membrane protein</topology>
    </subcellularLocation>
</comment>
<reference evidence="8 9" key="1">
    <citation type="submission" date="2018-04" db="EMBL/GenBank/DDBJ databases">
        <title>Novel actinobacteria from marine sediment.</title>
        <authorList>
            <person name="Ng Z.Y."/>
            <person name="Tan G.Y.A."/>
        </authorList>
    </citation>
    <scope>NUCLEOTIDE SEQUENCE [LARGE SCALE GENOMIC DNA]</scope>
    <source>
        <strain evidence="8 9">TPS81</strain>
    </source>
</reference>
<dbReference type="GO" id="GO:0022857">
    <property type="term" value="F:transmembrane transporter activity"/>
    <property type="evidence" value="ECO:0007669"/>
    <property type="project" value="InterPro"/>
</dbReference>
<dbReference type="Gene3D" id="1.20.1250.20">
    <property type="entry name" value="MFS general substrate transporter like domains"/>
    <property type="match status" value="2"/>
</dbReference>
<evidence type="ECO:0000313" key="8">
    <source>
        <dbReference type="EMBL" id="RCV61781.1"/>
    </source>
</evidence>
<feature type="transmembrane region" description="Helical" evidence="6">
    <location>
        <begin position="305"/>
        <end position="323"/>
    </location>
</feature>
<feature type="transmembrane region" description="Helical" evidence="6">
    <location>
        <begin position="183"/>
        <end position="201"/>
    </location>
</feature>
<dbReference type="SUPFAM" id="SSF103473">
    <property type="entry name" value="MFS general substrate transporter"/>
    <property type="match status" value="1"/>
</dbReference>
<feature type="domain" description="Major facilitator superfamily (MFS) profile" evidence="7">
    <location>
        <begin position="222"/>
        <end position="425"/>
    </location>
</feature>
<keyword evidence="9" id="KW-1185">Reference proteome</keyword>
<dbReference type="PANTHER" id="PTHR23513:SF11">
    <property type="entry name" value="STAPHYLOFERRIN A TRANSPORTER"/>
    <property type="match status" value="1"/>
</dbReference>
<feature type="transmembrane region" description="Helical" evidence="6">
    <location>
        <begin position="362"/>
        <end position="385"/>
    </location>
</feature>
<evidence type="ECO:0000256" key="2">
    <source>
        <dbReference type="ARBA" id="ARBA00022475"/>
    </source>
</evidence>
<evidence type="ECO:0000259" key="7">
    <source>
        <dbReference type="PROSITE" id="PS50850"/>
    </source>
</evidence>
<keyword evidence="4 6" id="KW-1133">Transmembrane helix</keyword>
<dbReference type="AlphaFoldDB" id="A0A368TA65"/>
<dbReference type="PROSITE" id="PS50850">
    <property type="entry name" value="MFS"/>
    <property type="match status" value="1"/>
</dbReference>
<feature type="transmembrane region" description="Helical" evidence="6">
    <location>
        <begin position="271"/>
        <end position="293"/>
    </location>
</feature>
<protein>
    <submittedName>
        <fullName evidence="8">MFS transporter</fullName>
    </submittedName>
</protein>
<feature type="transmembrane region" description="Helical" evidence="6">
    <location>
        <begin position="31"/>
        <end position="55"/>
    </location>
</feature>
<dbReference type="GO" id="GO:0005886">
    <property type="term" value="C:plasma membrane"/>
    <property type="evidence" value="ECO:0007669"/>
    <property type="project" value="UniProtKB-SubCell"/>
</dbReference>
<name>A0A368TA65_9ACTN</name>